<proteinExistence type="predicted"/>
<protein>
    <submittedName>
        <fullName evidence="2">Virulence protein</fullName>
    </submittedName>
</protein>
<evidence type="ECO:0000313" key="3">
    <source>
        <dbReference type="Proteomes" id="UP000251485"/>
    </source>
</evidence>
<dbReference type="EMBL" id="UAUE01000027">
    <property type="protein sequence ID" value="SPZ01139.1"/>
    <property type="molecule type" value="Genomic_DNA"/>
</dbReference>
<reference evidence="2 3" key="1">
    <citation type="submission" date="2018-06" db="EMBL/GenBank/DDBJ databases">
        <authorList>
            <consortium name="Pathogen Informatics"/>
            <person name="Doyle S."/>
        </authorList>
    </citation>
    <scope>NUCLEOTIDE SEQUENCE [LARGE SCALE GENOMIC DNA]</scope>
    <source>
        <strain evidence="2 3">NCTC10975</strain>
    </source>
</reference>
<organism evidence="2 3">
    <name type="scientific">Proteus mirabilis</name>
    <dbReference type="NCBI Taxonomy" id="584"/>
    <lineage>
        <taxon>Bacteria</taxon>
        <taxon>Pseudomonadati</taxon>
        <taxon>Pseudomonadota</taxon>
        <taxon>Gammaproteobacteria</taxon>
        <taxon>Enterobacterales</taxon>
        <taxon>Morganellaceae</taxon>
        <taxon>Proteus</taxon>
    </lineage>
</organism>
<name>A0A2X2DZ87_PROMI</name>
<gene>
    <name evidence="2" type="ORF">NCTC10975_03783</name>
</gene>
<dbReference type="AlphaFoldDB" id="A0A2X2DZ87"/>
<evidence type="ECO:0000256" key="1">
    <source>
        <dbReference type="SAM" id="MobiDB-lite"/>
    </source>
</evidence>
<feature type="region of interest" description="Disordered" evidence="1">
    <location>
        <begin position="67"/>
        <end position="92"/>
    </location>
</feature>
<dbReference type="Proteomes" id="UP000251485">
    <property type="component" value="Unassembled WGS sequence"/>
</dbReference>
<accession>A0A2X2DZ87</accession>
<sequence>MSDNLPEAPQGEFILFRSEDGQTRVECRFESDTLWLSQSSIAELYGKDVRTINEHLVNIFSEGGTCSKRNHPEIPDSSIRGKSSGFQRDRPL</sequence>
<dbReference type="PANTHER" id="PTHR35810:SF1">
    <property type="entry name" value="CYTOPLASMIC PROTEIN"/>
    <property type="match status" value="1"/>
</dbReference>
<dbReference type="PANTHER" id="PTHR35810">
    <property type="entry name" value="CYTOPLASMIC PROTEIN-RELATED"/>
    <property type="match status" value="1"/>
</dbReference>
<evidence type="ECO:0000313" key="2">
    <source>
        <dbReference type="EMBL" id="SPZ01139.1"/>
    </source>
</evidence>